<keyword evidence="2" id="KW-1133">Transmembrane helix</keyword>
<dbReference type="STRING" id="1255043.TVNIR_1083"/>
<dbReference type="InterPro" id="IPR013099">
    <property type="entry name" value="K_chnl_dom"/>
</dbReference>
<proteinExistence type="predicted"/>
<keyword evidence="4" id="KW-0407">Ion channel</keyword>
<dbReference type="HOGENOM" id="CLU_023787_0_0_6"/>
<feature type="transmembrane region" description="Helical" evidence="2">
    <location>
        <begin position="47"/>
        <end position="64"/>
    </location>
</feature>
<dbReference type="Pfam" id="PF07885">
    <property type="entry name" value="Ion_trans_2"/>
    <property type="match status" value="1"/>
</dbReference>
<sequence length="575" mass="63069">MDKVLSLFLRRMRAPLLALTAAYSISVTGLVLIPGIDDQGEPWRMDFFHAFYFVSYMATTIGFGEIPHAFSEAQRMWTTVTVYLSVIAWLYAIGKILTLVQDPTFKLAVSQQTFDRSIRRLREPFFIVCGYGDTGSLLVRALLRRRKRVVVIDRNPDCLNDLALSDTDIFVPGLIADASVSARLQSAGLSNPLCQGVVALTDSDEANLKIAITVKLLNPMLPVICRAESADTERNMQSFGTDQVINPFHTFGDRLALALHSPAHHLLHQWLSSVPGSDLPMPLYPPRGRWILCGFGRFGKAVHAGLSGEQVEVVVVEADHEGTGCAEDCVQGRGTEAETLREAGVASAAGIVAGTNSDTNNLSILMTARDLSPELFMVGRQNSDGNGALFAAAELDLVMRHSETIAEAILSHLTSPLLPLFLRRSRDQDSDWANELISRIGAVTGERVPAVWAVRLDRDTAPALLERLRTAPVTLGELLSHPHQRERRLPCLALMLRRGADRQPLLAPQDSETLGEDDEILFCGRGESAARIARELQDPHALEFLLTGRDRPQGWLWRRLGSTPRPGAGGTLPPS</sequence>
<keyword evidence="2" id="KW-0472">Membrane</keyword>
<evidence type="ECO:0000256" key="1">
    <source>
        <dbReference type="ARBA" id="ARBA00004651"/>
    </source>
</evidence>
<dbReference type="GO" id="GO:0005886">
    <property type="term" value="C:plasma membrane"/>
    <property type="evidence" value="ECO:0007669"/>
    <property type="project" value="UniProtKB-SubCell"/>
</dbReference>
<dbReference type="Pfam" id="PF02254">
    <property type="entry name" value="TrkA_N"/>
    <property type="match status" value="2"/>
</dbReference>
<dbReference type="PANTHER" id="PTHR43833">
    <property type="entry name" value="POTASSIUM CHANNEL PROTEIN 2-RELATED-RELATED"/>
    <property type="match status" value="1"/>
</dbReference>
<dbReference type="GO" id="GO:0006813">
    <property type="term" value="P:potassium ion transport"/>
    <property type="evidence" value="ECO:0007669"/>
    <property type="project" value="InterPro"/>
</dbReference>
<comment type="subcellular location">
    <subcellularLocation>
        <location evidence="1">Cell membrane</location>
        <topology evidence="1">Multi-pass membrane protein</topology>
    </subcellularLocation>
</comment>
<evidence type="ECO:0000313" key="4">
    <source>
        <dbReference type="EMBL" id="AGA32766.1"/>
    </source>
</evidence>
<keyword evidence="4" id="KW-0406">Ion transport</keyword>
<reference evidence="4" key="1">
    <citation type="submission" date="2015-12" db="EMBL/GenBank/DDBJ databases">
        <authorList>
            <person name="Tikhonova T.V."/>
            <person name="Pavlov A.R."/>
            <person name="Beletsky A.V."/>
            <person name="Mardanov A.V."/>
            <person name="Sorokin D.Y."/>
            <person name="Ravin N.V."/>
            <person name="Popov V.O."/>
        </authorList>
    </citation>
    <scope>NUCLEOTIDE SEQUENCE</scope>
    <source>
        <strain evidence="4">DSM 14787</strain>
    </source>
</reference>
<dbReference type="InterPro" id="IPR003148">
    <property type="entry name" value="RCK_N"/>
</dbReference>
<evidence type="ECO:0000313" key="5">
    <source>
        <dbReference type="Proteomes" id="UP000010809"/>
    </source>
</evidence>
<keyword evidence="2" id="KW-0812">Transmembrane</keyword>
<feature type="domain" description="RCK N-terminal" evidence="3">
    <location>
        <begin position="123"/>
        <end position="245"/>
    </location>
</feature>
<dbReference type="Gene3D" id="3.40.50.720">
    <property type="entry name" value="NAD(P)-binding Rossmann-like Domain"/>
    <property type="match status" value="2"/>
</dbReference>
<dbReference type="PROSITE" id="PS51201">
    <property type="entry name" value="RCK_N"/>
    <property type="match status" value="1"/>
</dbReference>
<dbReference type="AlphaFoldDB" id="L0DWL5"/>
<dbReference type="SUPFAM" id="SSF51735">
    <property type="entry name" value="NAD(P)-binding Rossmann-fold domains"/>
    <property type="match status" value="2"/>
</dbReference>
<dbReference type="GO" id="GO:0034220">
    <property type="term" value="P:monoatomic ion transmembrane transport"/>
    <property type="evidence" value="ECO:0007669"/>
    <property type="project" value="UniProtKB-KW"/>
</dbReference>
<gene>
    <name evidence="4" type="primary">kch [C]</name>
    <name evidence="4" type="ordered locus">TVNIR_1083</name>
</gene>
<organism evidence="4 5">
    <name type="scientific">Thioalkalivibrio nitratireducens (strain DSM 14787 / UNIQEM 213 / ALEN2)</name>
    <dbReference type="NCBI Taxonomy" id="1255043"/>
    <lineage>
        <taxon>Bacteria</taxon>
        <taxon>Pseudomonadati</taxon>
        <taxon>Pseudomonadota</taxon>
        <taxon>Gammaproteobacteria</taxon>
        <taxon>Chromatiales</taxon>
        <taxon>Ectothiorhodospiraceae</taxon>
        <taxon>Thioalkalivibrio</taxon>
    </lineage>
</organism>
<dbReference type="PANTHER" id="PTHR43833:SF9">
    <property type="entry name" value="POTASSIUM CHANNEL PROTEIN YUGO-RELATED"/>
    <property type="match status" value="1"/>
</dbReference>
<dbReference type="InterPro" id="IPR050721">
    <property type="entry name" value="Trk_Ktr_HKT_K-transport"/>
</dbReference>
<dbReference type="eggNOG" id="COG1226">
    <property type="taxonomic scope" value="Bacteria"/>
</dbReference>
<dbReference type="RefSeq" id="WP_015257906.1">
    <property type="nucleotide sequence ID" value="NC_019902.2"/>
</dbReference>
<dbReference type="EMBL" id="CP003989">
    <property type="protein sequence ID" value="AGA32766.1"/>
    <property type="molecule type" value="Genomic_DNA"/>
</dbReference>
<dbReference type="InterPro" id="IPR036291">
    <property type="entry name" value="NAD(P)-bd_dom_sf"/>
</dbReference>
<protein>
    <submittedName>
        <fullName evidence="4">Potassium channel protein</fullName>
    </submittedName>
</protein>
<feature type="transmembrane region" description="Helical" evidence="2">
    <location>
        <begin position="76"/>
        <end position="97"/>
    </location>
</feature>
<dbReference type="Gene3D" id="1.10.287.70">
    <property type="match status" value="1"/>
</dbReference>
<dbReference type="Proteomes" id="UP000010809">
    <property type="component" value="Chromosome"/>
</dbReference>
<feature type="transmembrane region" description="Helical" evidence="2">
    <location>
        <begin position="12"/>
        <end position="35"/>
    </location>
</feature>
<keyword evidence="4" id="KW-0813">Transport</keyword>
<dbReference type="SUPFAM" id="SSF81324">
    <property type="entry name" value="Voltage-gated potassium channels"/>
    <property type="match status" value="1"/>
</dbReference>
<evidence type="ECO:0000256" key="2">
    <source>
        <dbReference type="SAM" id="Phobius"/>
    </source>
</evidence>
<dbReference type="KEGG" id="tni:TVNIR_1083"/>
<evidence type="ECO:0000259" key="3">
    <source>
        <dbReference type="PROSITE" id="PS51201"/>
    </source>
</evidence>
<accession>L0DWL5</accession>
<dbReference type="OrthoDB" id="9781411at2"/>
<keyword evidence="5" id="KW-1185">Reference proteome</keyword>
<dbReference type="PATRIC" id="fig|1255043.3.peg.1090"/>
<name>L0DWL5_THIND</name>